<sequence>MAMVGMSPAPTPAPKRRDANKLFDRRQEDTEGVETCAYFDRDYYDPLTCETGSTCLFNTASEWFGCCEDEYACSSINTCTEGTSTECATIENVWETEGITFTKHACVDSYLITTVYFDATDAPESAPLDPITRFITVPGVDVSTPISKPITTTPSTSDDGGKSTPIAPIIGGVVGGVAVLSIIAVGVFLLLRRKKKATSNSVHYNQPEPMGGHNYIAQPMGQPMSHYPPQNGGDDKYPEAIVSPSSPSSPTPPYYPPYSPPQQVAYHVHQPTISQLP</sequence>
<feature type="region of interest" description="Disordered" evidence="1">
    <location>
        <begin position="218"/>
        <end position="277"/>
    </location>
</feature>
<comment type="caution">
    <text evidence="3">The sequence shown here is derived from an EMBL/GenBank/DDBJ whole genome shotgun (WGS) entry which is preliminary data.</text>
</comment>
<dbReference type="OrthoDB" id="5347452at2759"/>
<feature type="region of interest" description="Disordered" evidence="1">
    <location>
        <begin position="1"/>
        <end position="24"/>
    </location>
</feature>
<evidence type="ECO:0000256" key="1">
    <source>
        <dbReference type="SAM" id="MobiDB-lite"/>
    </source>
</evidence>
<gene>
    <name evidence="3" type="ORF">DDE83_002786</name>
</gene>
<reference evidence="4" key="1">
    <citation type="submission" date="2018-05" db="EMBL/GenBank/DDBJ databases">
        <title>Draft genome sequence of Stemphylium lycopersici strain CIDEFI 213.</title>
        <authorList>
            <person name="Medina R."/>
            <person name="Franco M.E.E."/>
            <person name="Lucentini C.G."/>
            <person name="Saparrat M.C.N."/>
            <person name="Balatti P.A."/>
        </authorList>
    </citation>
    <scope>NUCLEOTIDE SEQUENCE [LARGE SCALE GENOMIC DNA]</scope>
    <source>
        <strain evidence="4">CIDEFI 213</strain>
    </source>
</reference>
<dbReference type="Proteomes" id="UP000249619">
    <property type="component" value="Unassembled WGS sequence"/>
</dbReference>
<feature type="transmembrane region" description="Helical" evidence="2">
    <location>
        <begin position="166"/>
        <end position="191"/>
    </location>
</feature>
<evidence type="ECO:0000313" key="4">
    <source>
        <dbReference type="Proteomes" id="UP000249619"/>
    </source>
</evidence>
<keyword evidence="2" id="KW-0472">Membrane</keyword>
<dbReference type="EMBL" id="QGDH01000029">
    <property type="protein sequence ID" value="RAR13897.1"/>
    <property type="molecule type" value="Genomic_DNA"/>
</dbReference>
<proteinExistence type="predicted"/>
<keyword evidence="2" id="KW-0812">Transmembrane</keyword>
<feature type="compositionally biased region" description="Basic and acidic residues" evidence="1">
    <location>
        <begin position="15"/>
        <end position="24"/>
    </location>
</feature>
<name>A0A364N9M7_STELY</name>
<protein>
    <submittedName>
        <fullName evidence="3">Uncharacterized protein</fullName>
    </submittedName>
</protein>
<dbReference type="STRING" id="183478.A0A364N9M7"/>
<evidence type="ECO:0000313" key="3">
    <source>
        <dbReference type="EMBL" id="RAR13897.1"/>
    </source>
</evidence>
<keyword evidence="2" id="KW-1133">Transmembrane helix</keyword>
<organism evidence="3 4">
    <name type="scientific">Stemphylium lycopersici</name>
    <name type="common">Tomato gray leaf spot disease fungus</name>
    <name type="synonym">Thyrospora lycopersici</name>
    <dbReference type="NCBI Taxonomy" id="183478"/>
    <lineage>
        <taxon>Eukaryota</taxon>
        <taxon>Fungi</taxon>
        <taxon>Dikarya</taxon>
        <taxon>Ascomycota</taxon>
        <taxon>Pezizomycotina</taxon>
        <taxon>Dothideomycetes</taxon>
        <taxon>Pleosporomycetidae</taxon>
        <taxon>Pleosporales</taxon>
        <taxon>Pleosporineae</taxon>
        <taxon>Pleosporaceae</taxon>
        <taxon>Stemphylium</taxon>
    </lineage>
</organism>
<accession>A0A364N9M7</accession>
<keyword evidence="4" id="KW-1185">Reference proteome</keyword>
<feature type="compositionally biased region" description="Pro residues" evidence="1">
    <location>
        <begin position="247"/>
        <end position="260"/>
    </location>
</feature>
<evidence type="ECO:0000256" key="2">
    <source>
        <dbReference type="SAM" id="Phobius"/>
    </source>
</evidence>
<dbReference type="AlphaFoldDB" id="A0A364N9M7"/>